<dbReference type="GO" id="GO:0016491">
    <property type="term" value="F:oxidoreductase activity"/>
    <property type="evidence" value="ECO:0007669"/>
    <property type="project" value="InterPro"/>
</dbReference>
<feature type="domain" description="NADP-dependent oxidoreductase" evidence="1">
    <location>
        <begin position="21"/>
        <end position="187"/>
    </location>
</feature>
<dbReference type="Proteomes" id="UP000051547">
    <property type="component" value="Unassembled WGS sequence"/>
</dbReference>
<dbReference type="SUPFAM" id="SSF51430">
    <property type="entry name" value="NAD(P)-linked oxidoreductase"/>
    <property type="match status" value="1"/>
</dbReference>
<name>A0A0R2T0C8_9GAMM</name>
<dbReference type="InterPro" id="IPR036812">
    <property type="entry name" value="NAD(P)_OxRdtase_dom_sf"/>
</dbReference>
<evidence type="ECO:0000259" key="1">
    <source>
        <dbReference type="Pfam" id="PF00248"/>
    </source>
</evidence>
<dbReference type="InterPro" id="IPR020471">
    <property type="entry name" value="AKR"/>
</dbReference>
<sequence>MSSMTLAKRPLGSTGIDVSSLGLGTVKFGRNQEVKYPTGFSLPVDRAIESLLDLARESGINLLDTAPAYGSSEQRIGRLLRDRDQWVICTKVGEEFTTGKSFFDFSAEHTRRSVERSLRDMKTDYLDIVLIHSDGEDLKILEQTDCLATLLKMQEKGQIRAIGMSTKTIEGGLRAVETLDLVMATYNPSYTDDAPVIAAAHAANKGVLIKKALNSGHDALGTPNETANNLRTVLAIPGVSSAIVGTINLEHLRDNVKAAV</sequence>
<evidence type="ECO:0000313" key="2">
    <source>
        <dbReference type="EMBL" id="KRO78131.1"/>
    </source>
</evidence>
<protein>
    <submittedName>
        <fullName evidence="2">Aldo/keto reductase</fullName>
    </submittedName>
</protein>
<dbReference type="CDD" id="cd19095">
    <property type="entry name" value="AKR_PA4992-like"/>
    <property type="match status" value="1"/>
</dbReference>
<dbReference type="AlphaFoldDB" id="A0A0R2T0C8"/>
<dbReference type="EMBL" id="LIBE01000555">
    <property type="protein sequence ID" value="KRO78131.1"/>
    <property type="molecule type" value="Genomic_DNA"/>
</dbReference>
<evidence type="ECO:0000313" key="3">
    <source>
        <dbReference type="Proteomes" id="UP000051547"/>
    </source>
</evidence>
<proteinExistence type="predicted"/>
<accession>A0A0R2T0C8</accession>
<dbReference type="PANTHER" id="PTHR43312">
    <property type="entry name" value="D-THREO-ALDOSE 1-DEHYDROGENASE"/>
    <property type="match status" value="1"/>
</dbReference>
<organism evidence="2 3">
    <name type="scientific">OM182 bacterium BACL3 MAG-120920-bin41</name>
    <dbReference type="NCBI Taxonomy" id="1655580"/>
    <lineage>
        <taxon>Bacteria</taxon>
        <taxon>Pseudomonadati</taxon>
        <taxon>Pseudomonadota</taxon>
        <taxon>Gammaproteobacteria</taxon>
        <taxon>OMG group</taxon>
        <taxon>OM182 clade</taxon>
    </lineage>
</organism>
<gene>
    <name evidence="2" type="ORF">ABR72_07100</name>
</gene>
<reference evidence="2 3" key="1">
    <citation type="submission" date="2015-10" db="EMBL/GenBank/DDBJ databases">
        <title>Metagenome-Assembled Genomes uncover a global brackish microbiome.</title>
        <authorList>
            <person name="Hugerth L.W."/>
            <person name="Larsson J."/>
            <person name="Alneberg J."/>
            <person name="Lindh M.V."/>
            <person name="Legrand C."/>
            <person name="Pinhassi J."/>
            <person name="Andersson A.F."/>
        </authorList>
    </citation>
    <scope>NUCLEOTIDE SEQUENCE [LARGE SCALE GENOMIC DNA]</scope>
    <source>
        <strain evidence="2">BACL4 MAG-120920-bin41</strain>
    </source>
</reference>
<dbReference type="Gene3D" id="3.20.20.100">
    <property type="entry name" value="NADP-dependent oxidoreductase domain"/>
    <property type="match status" value="1"/>
</dbReference>
<dbReference type="InterPro" id="IPR053135">
    <property type="entry name" value="AKR2_Oxidoreductase"/>
</dbReference>
<dbReference type="PANTHER" id="PTHR43312:SF1">
    <property type="entry name" value="NADP-DEPENDENT OXIDOREDUCTASE DOMAIN-CONTAINING PROTEIN"/>
    <property type="match status" value="1"/>
</dbReference>
<dbReference type="InterPro" id="IPR023210">
    <property type="entry name" value="NADP_OxRdtase_dom"/>
</dbReference>
<dbReference type="PRINTS" id="PR00069">
    <property type="entry name" value="ALDKETRDTASE"/>
</dbReference>
<comment type="caution">
    <text evidence="2">The sequence shown here is derived from an EMBL/GenBank/DDBJ whole genome shotgun (WGS) entry which is preliminary data.</text>
</comment>
<dbReference type="Pfam" id="PF00248">
    <property type="entry name" value="Aldo_ket_red"/>
    <property type="match status" value="1"/>
</dbReference>